<dbReference type="SUPFAM" id="SSF53098">
    <property type="entry name" value="Ribonuclease H-like"/>
    <property type="match status" value="1"/>
</dbReference>
<dbReference type="Pfam" id="PF00665">
    <property type="entry name" value="rve"/>
    <property type="match status" value="1"/>
</dbReference>
<evidence type="ECO:0000313" key="2">
    <source>
        <dbReference type="EMBL" id="VDI66961.1"/>
    </source>
</evidence>
<dbReference type="Gene3D" id="3.30.420.10">
    <property type="entry name" value="Ribonuclease H-like superfamily/Ribonuclease H"/>
    <property type="match status" value="1"/>
</dbReference>
<feature type="domain" description="Integrase catalytic" evidence="1">
    <location>
        <begin position="59"/>
        <end position="213"/>
    </location>
</feature>
<organism evidence="2 3">
    <name type="scientific">Mytilus galloprovincialis</name>
    <name type="common">Mediterranean mussel</name>
    <dbReference type="NCBI Taxonomy" id="29158"/>
    <lineage>
        <taxon>Eukaryota</taxon>
        <taxon>Metazoa</taxon>
        <taxon>Spiralia</taxon>
        <taxon>Lophotrochozoa</taxon>
        <taxon>Mollusca</taxon>
        <taxon>Bivalvia</taxon>
        <taxon>Autobranchia</taxon>
        <taxon>Pteriomorphia</taxon>
        <taxon>Mytilida</taxon>
        <taxon>Mytiloidea</taxon>
        <taxon>Mytilidae</taxon>
        <taxon>Mytilinae</taxon>
        <taxon>Mytilus</taxon>
    </lineage>
</organism>
<protein>
    <recommendedName>
        <fullName evidence="1">Integrase catalytic domain-containing protein</fullName>
    </recommendedName>
</protein>
<dbReference type="InterPro" id="IPR001584">
    <property type="entry name" value="Integrase_cat-core"/>
</dbReference>
<dbReference type="PROSITE" id="PS50994">
    <property type="entry name" value="INTEGRASE"/>
    <property type="match status" value="1"/>
</dbReference>
<dbReference type="InterPro" id="IPR050951">
    <property type="entry name" value="Retrovirus_Pol_polyprotein"/>
</dbReference>
<dbReference type="PANTHER" id="PTHR37984">
    <property type="entry name" value="PROTEIN CBG26694"/>
    <property type="match status" value="1"/>
</dbReference>
<evidence type="ECO:0000259" key="1">
    <source>
        <dbReference type="PROSITE" id="PS50994"/>
    </source>
</evidence>
<accession>A0A8B6GP92</accession>
<dbReference type="GO" id="GO:0015074">
    <property type="term" value="P:DNA integration"/>
    <property type="evidence" value="ECO:0007669"/>
    <property type="project" value="InterPro"/>
</dbReference>
<reference evidence="2" key="1">
    <citation type="submission" date="2018-11" db="EMBL/GenBank/DDBJ databases">
        <authorList>
            <person name="Alioto T."/>
            <person name="Alioto T."/>
        </authorList>
    </citation>
    <scope>NUCLEOTIDE SEQUENCE</scope>
</reference>
<gene>
    <name evidence="2" type="ORF">MGAL_10B092720</name>
</gene>
<dbReference type="OrthoDB" id="6158056at2759"/>
<dbReference type="Proteomes" id="UP000596742">
    <property type="component" value="Unassembled WGS sequence"/>
</dbReference>
<name>A0A8B6GP92_MYTGA</name>
<evidence type="ECO:0000313" key="3">
    <source>
        <dbReference type="Proteomes" id="UP000596742"/>
    </source>
</evidence>
<dbReference type="EMBL" id="UYJE01008757">
    <property type="protein sequence ID" value="VDI66961.1"/>
    <property type="molecule type" value="Genomic_DNA"/>
</dbReference>
<keyword evidence="3" id="KW-1185">Reference proteome</keyword>
<dbReference type="GO" id="GO:0003676">
    <property type="term" value="F:nucleic acid binding"/>
    <property type="evidence" value="ECO:0007669"/>
    <property type="project" value="InterPro"/>
</dbReference>
<dbReference type="InterPro" id="IPR012337">
    <property type="entry name" value="RNaseH-like_sf"/>
</dbReference>
<comment type="caution">
    <text evidence="2">The sequence shown here is derived from an EMBL/GenBank/DDBJ whole genome shotgun (WGS) entry which is preliminary data.</text>
</comment>
<dbReference type="AlphaFoldDB" id="A0A8B6GP92"/>
<dbReference type="PANTHER" id="PTHR37984:SF15">
    <property type="entry name" value="INTEGRASE CATALYTIC DOMAIN-CONTAINING PROTEIN"/>
    <property type="match status" value="1"/>
</dbReference>
<sequence>MNENDKRRIRKRTDMFAIPEGKLYYKGGKSNKGENKLVITRDQKSSILKLCHIDNGCHMELQPVPIPTSTWKKIGIDLIGPYTNSAGEPISTESYRYVLTVIDYFSNYVKVFPLKRKQAPEVSGRLYDLFCRQGLPLELVSDNGGEFNSRLTASLQEQYGYRHILMTPYHPQSNGRCERYNQTLKSMLNKTVEEKASEWEKNCTKMCLCLQYL</sequence>
<dbReference type="InterPro" id="IPR036397">
    <property type="entry name" value="RNaseH_sf"/>
</dbReference>
<proteinExistence type="predicted"/>